<dbReference type="EMBL" id="CP063845">
    <property type="protein sequence ID" value="UFP95550.1"/>
    <property type="molecule type" value="Genomic_DNA"/>
</dbReference>
<evidence type="ECO:0000259" key="12">
    <source>
        <dbReference type="PROSITE" id="PS50113"/>
    </source>
</evidence>
<evidence type="ECO:0000259" key="10">
    <source>
        <dbReference type="PROSITE" id="PS50109"/>
    </source>
</evidence>
<dbReference type="InterPro" id="IPR000014">
    <property type="entry name" value="PAS"/>
</dbReference>
<dbReference type="PANTHER" id="PTHR42878:SF15">
    <property type="entry name" value="BACTERIOPHYTOCHROME"/>
    <property type="match status" value="1"/>
</dbReference>
<sequence>MASPDLRIILIDDNPGDRLLALRELTQEFPNLQAEQITDQAAFEGALATQRFDVVITDYQLHWGDGLQVLRRVKRRFPDCPVIMFTNSSNGELAAQAMKDGLDDYVTKSPRQYIRLAGAVRSALAFTRANRRVERLQSRLQTLLNRLHVGVFRASVGGRLIECNIAFLQLLGFTSSGQIQQLPFEQLYCPPPDGAPEGYWENEILLQRPDGSELWVLLSATLSAGEDGGIIDGLIEDISARKQNSEQLERRVRERTVQLEAANQELEAFTYSVSHDLREPLRNMQGLAQALLEDFPAQLSPTAHQYAQLIVRSSQQMDALIQDLLTYSRLGRADTHPQPVNLNTVISAALTQLQTKLQEAAAEVQVDSPLPEVHGHFNTLVQVLLNLLTNAIKFVAPGVAPRVRIRADVHDRGGSRWVRLWVEDNGIGVSPQNHQRIFRVFERLHGSETYPGTGIGLAIVRKGIDQHGGRAGVEADLGQGSRFWVELPTVSGG</sequence>
<reference evidence="13 14" key="1">
    <citation type="journal article" date="2021" name="Genome Biol. Evol.">
        <title>Complete Genome Sequencing of a Novel Gloeobacter Species from a Waterfall Cave in Mexico.</title>
        <authorList>
            <person name="Saw J.H."/>
            <person name="Cardona T."/>
            <person name="Montejano G."/>
        </authorList>
    </citation>
    <scope>NUCLEOTIDE SEQUENCE [LARGE SCALE GENOMIC DNA]</scope>
    <source>
        <strain evidence="13">MG652769</strain>
    </source>
</reference>
<protein>
    <recommendedName>
        <fullName evidence="2">histidine kinase</fullName>
        <ecNumber evidence="2">2.7.13.3</ecNumber>
    </recommendedName>
</protein>
<dbReference type="SUPFAM" id="SSF47384">
    <property type="entry name" value="Homodimeric domain of signal transducing histidine kinase"/>
    <property type="match status" value="1"/>
</dbReference>
<evidence type="ECO:0000256" key="5">
    <source>
        <dbReference type="ARBA" id="ARBA00022777"/>
    </source>
</evidence>
<evidence type="ECO:0000256" key="8">
    <source>
        <dbReference type="PROSITE-ProRule" id="PRU00169"/>
    </source>
</evidence>
<keyword evidence="7" id="KW-0472">Membrane</keyword>
<keyword evidence="4" id="KW-0808">Transferase</keyword>
<dbReference type="EC" id="2.7.13.3" evidence="2"/>
<dbReference type="PROSITE" id="PS50109">
    <property type="entry name" value="HIS_KIN"/>
    <property type="match status" value="1"/>
</dbReference>
<feature type="domain" description="PAC" evidence="12">
    <location>
        <begin position="200"/>
        <end position="250"/>
    </location>
</feature>
<dbReference type="PROSITE" id="PS50113">
    <property type="entry name" value="PAC"/>
    <property type="match status" value="1"/>
</dbReference>
<dbReference type="PRINTS" id="PR00344">
    <property type="entry name" value="BCTRLSENSOR"/>
</dbReference>
<name>A0ABY3PPJ2_9CYAN</name>
<keyword evidence="14" id="KW-1185">Reference proteome</keyword>
<dbReference type="SMART" id="SM00448">
    <property type="entry name" value="REC"/>
    <property type="match status" value="1"/>
</dbReference>
<feature type="coiled-coil region" evidence="9">
    <location>
        <begin position="231"/>
        <end position="265"/>
    </location>
</feature>
<evidence type="ECO:0000256" key="9">
    <source>
        <dbReference type="SAM" id="Coils"/>
    </source>
</evidence>
<dbReference type="InterPro" id="IPR036890">
    <property type="entry name" value="HATPase_C_sf"/>
</dbReference>
<dbReference type="InterPro" id="IPR005467">
    <property type="entry name" value="His_kinase_dom"/>
</dbReference>
<evidence type="ECO:0000256" key="1">
    <source>
        <dbReference type="ARBA" id="ARBA00000085"/>
    </source>
</evidence>
<dbReference type="InterPro" id="IPR004358">
    <property type="entry name" value="Sig_transdc_His_kin-like_C"/>
</dbReference>
<dbReference type="CDD" id="cd00156">
    <property type="entry name" value="REC"/>
    <property type="match status" value="1"/>
</dbReference>
<evidence type="ECO:0000259" key="11">
    <source>
        <dbReference type="PROSITE" id="PS50110"/>
    </source>
</evidence>
<dbReference type="SUPFAM" id="SSF52172">
    <property type="entry name" value="CheY-like"/>
    <property type="match status" value="1"/>
</dbReference>
<dbReference type="Proteomes" id="UP001054846">
    <property type="component" value="Chromosome"/>
</dbReference>
<dbReference type="InterPro" id="IPR035965">
    <property type="entry name" value="PAS-like_dom_sf"/>
</dbReference>
<dbReference type="Pfam" id="PF13426">
    <property type="entry name" value="PAS_9"/>
    <property type="match status" value="1"/>
</dbReference>
<dbReference type="InterPro" id="IPR003661">
    <property type="entry name" value="HisK_dim/P_dom"/>
</dbReference>
<dbReference type="InterPro" id="IPR050351">
    <property type="entry name" value="BphY/WalK/GraS-like"/>
</dbReference>
<dbReference type="PANTHER" id="PTHR42878">
    <property type="entry name" value="TWO-COMPONENT HISTIDINE KINASE"/>
    <property type="match status" value="1"/>
</dbReference>
<dbReference type="InterPro" id="IPR001789">
    <property type="entry name" value="Sig_transdc_resp-reg_receiver"/>
</dbReference>
<dbReference type="SMART" id="SM00387">
    <property type="entry name" value="HATPase_c"/>
    <property type="match status" value="1"/>
</dbReference>
<comment type="catalytic activity">
    <reaction evidence="1">
        <text>ATP + protein L-histidine = ADP + protein N-phospho-L-histidine.</text>
        <dbReference type="EC" id="2.7.13.3"/>
    </reaction>
</comment>
<organism evidence="13 14">
    <name type="scientific">Gloeobacter morelensis MG652769</name>
    <dbReference type="NCBI Taxonomy" id="2781736"/>
    <lineage>
        <taxon>Bacteria</taxon>
        <taxon>Bacillati</taxon>
        <taxon>Cyanobacteriota</taxon>
        <taxon>Cyanophyceae</taxon>
        <taxon>Gloeobacterales</taxon>
        <taxon>Gloeobacteraceae</taxon>
        <taxon>Gloeobacter</taxon>
        <taxon>Gloeobacter morelensis</taxon>
    </lineage>
</organism>
<dbReference type="SUPFAM" id="SSF55785">
    <property type="entry name" value="PYP-like sensor domain (PAS domain)"/>
    <property type="match status" value="1"/>
</dbReference>
<dbReference type="Pfam" id="PF00512">
    <property type="entry name" value="HisKA"/>
    <property type="match status" value="1"/>
</dbReference>
<evidence type="ECO:0000256" key="6">
    <source>
        <dbReference type="ARBA" id="ARBA00023012"/>
    </source>
</evidence>
<dbReference type="CDD" id="cd00130">
    <property type="entry name" value="PAS"/>
    <property type="match status" value="1"/>
</dbReference>
<dbReference type="SMART" id="SM00388">
    <property type="entry name" value="HisKA"/>
    <property type="match status" value="1"/>
</dbReference>
<evidence type="ECO:0000256" key="3">
    <source>
        <dbReference type="ARBA" id="ARBA00022553"/>
    </source>
</evidence>
<dbReference type="Pfam" id="PF00072">
    <property type="entry name" value="Response_reg"/>
    <property type="match status" value="1"/>
</dbReference>
<dbReference type="Gene3D" id="1.10.287.130">
    <property type="match status" value="1"/>
</dbReference>
<feature type="domain" description="Response regulatory" evidence="11">
    <location>
        <begin position="7"/>
        <end position="123"/>
    </location>
</feature>
<keyword evidence="5" id="KW-0418">Kinase</keyword>
<dbReference type="InterPro" id="IPR000700">
    <property type="entry name" value="PAS-assoc_C"/>
</dbReference>
<dbReference type="Pfam" id="PF02518">
    <property type="entry name" value="HATPase_c"/>
    <property type="match status" value="1"/>
</dbReference>
<feature type="domain" description="Histidine kinase" evidence="10">
    <location>
        <begin position="272"/>
        <end position="491"/>
    </location>
</feature>
<dbReference type="PROSITE" id="PS50110">
    <property type="entry name" value="RESPONSE_REGULATORY"/>
    <property type="match status" value="1"/>
</dbReference>
<dbReference type="CDD" id="cd00082">
    <property type="entry name" value="HisKA"/>
    <property type="match status" value="1"/>
</dbReference>
<evidence type="ECO:0000313" key="14">
    <source>
        <dbReference type="Proteomes" id="UP001054846"/>
    </source>
</evidence>
<dbReference type="Gene3D" id="3.30.565.10">
    <property type="entry name" value="Histidine kinase-like ATPase, C-terminal domain"/>
    <property type="match status" value="1"/>
</dbReference>
<evidence type="ECO:0000256" key="7">
    <source>
        <dbReference type="ARBA" id="ARBA00023136"/>
    </source>
</evidence>
<dbReference type="InterPro" id="IPR011006">
    <property type="entry name" value="CheY-like_superfamily"/>
</dbReference>
<gene>
    <name evidence="13" type="ORF">ISF26_04705</name>
</gene>
<keyword evidence="9" id="KW-0175">Coiled coil</keyword>
<keyword evidence="3 8" id="KW-0597">Phosphoprotein</keyword>
<evidence type="ECO:0000256" key="4">
    <source>
        <dbReference type="ARBA" id="ARBA00022679"/>
    </source>
</evidence>
<dbReference type="Gene3D" id="3.40.50.2300">
    <property type="match status" value="1"/>
</dbReference>
<dbReference type="InterPro" id="IPR036097">
    <property type="entry name" value="HisK_dim/P_sf"/>
</dbReference>
<evidence type="ECO:0000256" key="2">
    <source>
        <dbReference type="ARBA" id="ARBA00012438"/>
    </source>
</evidence>
<feature type="modified residue" description="4-aspartylphosphate" evidence="8">
    <location>
        <position position="58"/>
    </location>
</feature>
<dbReference type="Gene3D" id="3.30.450.20">
    <property type="entry name" value="PAS domain"/>
    <property type="match status" value="1"/>
</dbReference>
<dbReference type="SUPFAM" id="SSF55874">
    <property type="entry name" value="ATPase domain of HSP90 chaperone/DNA topoisomerase II/histidine kinase"/>
    <property type="match status" value="1"/>
</dbReference>
<accession>A0ABY3PPJ2</accession>
<dbReference type="InterPro" id="IPR003594">
    <property type="entry name" value="HATPase_dom"/>
</dbReference>
<evidence type="ECO:0000313" key="13">
    <source>
        <dbReference type="EMBL" id="UFP95550.1"/>
    </source>
</evidence>
<keyword evidence="6" id="KW-0902">Two-component regulatory system</keyword>
<dbReference type="RefSeq" id="WP_230842779.1">
    <property type="nucleotide sequence ID" value="NZ_CP063845.1"/>
</dbReference>
<proteinExistence type="predicted"/>